<gene>
    <name evidence="1" type="ORF">UABAM_00525</name>
</gene>
<protein>
    <submittedName>
        <fullName evidence="1">Fibronectin type III</fullName>
    </submittedName>
</protein>
<dbReference type="SUPFAM" id="SSF63829">
    <property type="entry name" value="Calcium-dependent phosphotriesterase"/>
    <property type="match status" value="1"/>
</dbReference>
<dbReference type="RefSeq" id="WP_151966434.1">
    <property type="nucleotide sequence ID" value="NZ_AP019860.1"/>
</dbReference>
<dbReference type="Pfam" id="PF17164">
    <property type="entry name" value="DUF5122"/>
    <property type="match status" value="4"/>
</dbReference>
<dbReference type="Proteomes" id="UP000326354">
    <property type="component" value="Chromosome"/>
</dbReference>
<dbReference type="KEGG" id="uam:UABAM_00525"/>
<name>A0A5S9F2J5_UABAM</name>
<proteinExistence type="predicted"/>
<dbReference type="EMBL" id="AP019860">
    <property type="protein sequence ID" value="BBM82182.1"/>
    <property type="molecule type" value="Genomic_DNA"/>
</dbReference>
<dbReference type="OrthoDB" id="292220at2"/>
<evidence type="ECO:0000313" key="2">
    <source>
        <dbReference type="Proteomes" id="UP000326354"/>
    </source>
</evidence>
<dbReference type="InterPro" id="IPR013431">
    <property type="entry name" value="Delta_60_rpt"/>
</dbReference>
<keyword evidence="2" id="KW-1185">Reference proteome</keyword>
<dbReference type="PANTHER" id="PTHR35580">
    <property type="entry name" value="CELL SURFACE GLYCOPROTEIN (S-LAYER PROTEIN)-LIKE PROTEIN"/>
    <property type="match status" value="1"/>
</dbReference>
<organism evidence="1 2">
    <name type="scientific">Uabimicrobium amorphum</name>
    <dbReference type="NCBI Taxonomy" id="2596890"/>
    <lineage>
        <taxon>Bacteria</taxon>
        <taxon>Pseudomonadati</taxon>
        <taxon>Planctomycetota</taxon>
        <taxon>Candidatus Uabimicrobiia</taxon>
        <taxon>Candidatus Uabimicrobiales</taxon>
        <taxon>Candidatus Uabimicrobiaceae</taxon>
        <taxon>Candidatus Uabimicrobium</taxon>
    </lineage>
</organism>
<evidence type="ECO:0000313" key="1">
    <source>
        <dbReference type="EMBL" id="BBM82182.1"/>
    </source>
</evidence>
<dbReference type="NCBIfam" id="TIGR02608">
    <property type="entry name" value="delta_60_rpt"/>
    <property type="match status" value="6"/>
</dbReference>
<reference evidence="1 2" key="1">
    <citation type="submission" date="2019-08" db="EMBL/GenBank/DDBJ databases">
        <title>Complete genome sequence of Candidatus Uab amorphum.</title>
        <authorList>
            <person name="Shiratori T."/>
            <person name="Suzuki S."/>
            <person name="Kakizawa Y."/>
            <person name="Ishida K."/>
        </authorList>
    </citation>
    <scope>NUCLEOTIDE SEQUENCE [LARGE SCALE GENOMIC DNA]</scope>
    <source>
        <strain evidence="1 2">SRT547</strain>
    </source>
</reference>
<sequence length="434" mass="47234">MRSFFLIITMLAAVYAQLDESFNGKGFVVHEDAAGVGNDFGQAVTIDKKNRIVVAGFSSNRNHGLNIDMTVWRYLETGKIDTSFNNKGFLVDDNTAGGNSDEEGNAIAIDHNNRIIVVGRSRNANRNDDMVIWCVKDNGKLDKSFGENGVAIHHNAAGGNLHDYGYAVAIDAQNRIVVTGESYAAGFPPSSQMIVWRYLPNGKLDTSFGNGGWLIQGNDWDWGYGVATVGDKIIVTGKGLNPTGMYVWQFLNDGTPDPNFGEKGFVVHNIVKATDFGDEARGITMDHSGKIVVAGRNSTFNEGRNMAVWRFNGTGTLDASFNDKGYVSHSNAAKGNGYDTGQSVAIDSFGRIAVVGRSDGQHGNLDVVVWRYLPTGKLDTSFAEKGYIIHHSTAGGNHHDLAQAVAIDKHDRIITVGWSFNKEGNYGMTIWCHR</sequence>
<accession>A0A5S9F2J5</accession>
<dbReference type="InterPro" id="IPR052918">
    <property type="entry name" value="Motility_Chemotaxis_Reg"/>
</dbReference>
<dbReference type="Gene3D" id="2.80.10.50">
    <property type="match status" value="1"/>
</dbReference>
<dbReference type="AlphaFoldDB" id="A0A5S9F2J5"/>
<dbReference type="PANTHER" id="PTHR35580:SF1">
    <property type="entry name" value="PHYTASE-LIKE DOMAIN-CONTAINING PROTEIN"/>
    <property type="match status" value="1"/>
</dbReference>